<feature type="region of interest" description="Disordered" evidence="1">
    <location>
        <begin position="81"/>
        <end position="104"/>
    </location>
</feature>
<proteinExistence type="predicted"/>
<dbReference type="EMBL" id="RKMH01000007">
    <property type="protein sequence ID" value="RPA61113.1"/>
    <property type="molecule type" value="Genomic_DNA"/>
</dbReference>
<keyword evidence="4" id="KW-1185">Reference proteome</keyword>
<evidence type="ECO:0000256" key="1">
    <source>
        <dbReference type="SAM" id="MobiDB-lite"/>
    </source>
</evidence>
<dbReference type="Proteomes" id="UP000267536">
    <property type="component" value="Unassembled WGS sequence"/>
</dbReference>
<protein>
    <submittedName>
        <fullName evidence="3">Uncharacterized protein</fullName>
    </submittedName>
</protein>
<comment type="caution">
    <text evidence="3">The sequence shown here is derived from an EMBL/GenBank/DDBJ whole genome shotgun (WGS) entry which is preliminary data.</text>
</comment>
<evidence type="ECO:0000313" key="4">
    <source>
        <dbReference type="Proteomes" id="UP000267536"/>
    </source>
</evidence>
<name>A0A3N4GE42_9ACTN</name>
<keyword evidence="2" id="KW-0812">Transmembrane</keyword>
<organism evidence="3 4">
    <name type="scientific">Gordonia oryzae</name>
    <dbReference type="NCBI Taxonomy" id="2487349"/>
    <lineage>
        <taxon>Bacteria</taxon>
        <taxon>Bacillati</taxon>
        <taxon>Actinomycetota</taxon>
        <taxon>Actinomycetes</taxon>
        <taxon>Mycobacteriales</taxon>
        <taxon>Gordoniaceae</taxon>
        <taxon>Gordonia</taxon>
    </lineage>
</organism>
<evidence type="ECO:0000256" key="2">
    <source>
        <dbReference type="SAM" id="Phobius"/>
    </source>
</evidence>
<feature type="transmembrane region" description="Helical" evidence="2">
    <location>
        <begin position="21"/>
        <end position="41"/>
    </location>
</feature>
<keyword evidence="2" id="KW-1133">Transmembrane helix</keyword>
<gene>
    <name evidence="3" type="ORF">EF294_10765</name>
</gene>
<keyword evidence="2" id="KW-0472">Membrane</keyword>
<feature type="transmembrane region" description="Helical" evidence="2">
    <location>
        <begin position="48"/>
        <end position="70"/>
    </location>
</feature>
<evidence type="ECO:0000313" key="3">
    <source>
        <dbReference type="EMBL" id="RPA61113.1"/>
    </source>
</evidence>
<dbReference type="AlphaFoldDB" id="A0A3N4GE42"/>
<sequence length="104" mass="10441">MSIASAVIDGVGFLPRAVVDVFALVEAALSAGLVPLTRLWAVCSGRSVAVLMQPAGLAVTVIAVVIGTWVGGARTMNDLVVDGPPEPASGTPATAPDHSRIVVP</sequence>
<accession>A0A3N4GE42</accession>
<reference evidence="3 4" key="1">
    <citation type="submission" date="2018-11" db="EMBL/GenBank/DDBJ databases">
        <title>Draft genome sequence of Gordonia sp. RS15-1S isolated from rice stems.</title>
        <authorList>
            <person name="Muangham S."/>
        </authorList>
    </citation>
    <scope>NUCLEOTIDE SEQUENCE [LARGE SCALE GENOMIC DNA]</scope>
    <source>
        <strain evidence="3 4">RS15-1S</strain>
    </source>
</reference>